<feature type="transmembrane region" description="Helical" evidence="7">
    <location>
        <begin position="108"/>
        <end position="129"/>
    </location>
</feature>
<evidence type="ECO:0000313" key="10">
    <source>
        <dbReference type="Proteomes" id="UP000236743"/>
    </source>
</evidence>
<dbReference type="Pfam" id="PF00528">
    <property type="entry name" value="BPD_transp_1"/>
    <property type="match status" value="1"/>
</dbReference>
<protein>
    <submittedName>
        <fullName evidence="9">Carbohydrate ABC transporter membrane protein 2, CUT1 family</fullName>
    </submittedName>
</protein>
<feature type="transmembrane region" description="Helical" evidence="7">
    <location>
        <begin position="241"/>
        <end position="262"/>
    </location>
</feature>
<comment type="similarity">
    <text evidence="7">Belongs to the binding-protein-dependent transport system permease family.</text>
</comment>
<feature type="transmembrane region" description="Helical" evidence="7">
    <location>
        <begin position="184"/>
        <end position="209"/>
    </location>
</feature>
<feature type="transmembrane region" description="Helical" evidence="7">
    <location>
        <begin position="141"/>
        <end position="163"/>
    </location>
</feature>
<evidence type="ECO:0000256" key="1">
    <source>
        <dbReference type="ARBA" id="ARBA00004651"/>
    </source>
</evidence>
<evidence type="ECO:0000256" key="4">
    <source>
        <dbReference type="ARBA" id="ARBA00022692"/>
    </source>
</evidence>
<proteinExistence type="inferred from homology"/>
<keyword evidence="5 7" id="KW-1133">Transmembrane helix</keyword>
<keyword evidence="6 7" id="KW-0472">Membrane</keyword>
<evidence type="ECO:0000313" key="9">
    <source>
        <dbReference type="EMBL" id="SEG69741.1"/>
    </source>
</evidence>
<evidence type="ECO:0000256" key="3">
    <source>
        <dbReference type="ARBA" id="ARBA00022475"/>
    </source>
</evidence>
<organism evidence="9 10">
    <name type="scientific">Bosea lathyri</name>
    <dbReference type="NCBI Taxonomy" id="1036778"/>
    <lineage>
        <taxon>Bacteria</taxon>
        <taxon>Pseudomonadati</taxon>
        <taxon>Pseudomonadota</taxon>
        <taxon>Alphaproteobacteria</taxon>
        <taxon>Hyphomicrobiales</taxon>
        <taxon>Boseaceae</taxon>
        <taxon>Bosea</taxon>
    </lineage>
</organism>
<keyword evidence="3" id="KW-1003">Cell membrane</keyword>
<dbReference type="SUPFAM" id="SSF161098">
    <property type="entry name" value="MetI-like"/>
    <property type="match status" value="1"/>
</dbReference>
<evidence type="ECO:0000256" key="7">
    <source>
        <dbReference type="RuleBase" id="RU363032"/>
    </source>
</evidence>
<reference evidence="9 10" key="1">
    <citation type="submission" date="2016-10" db="EMBL/GenBank/DDBJ databases">
        <authorList>
            <person name="de Groot N.N."/>
        </authorList>
    </citation>
    <scope>NUCLEOTIDE SEQUENCE [LARGE SCALE GENOMIC DNA]</scope>
    <source>
        <strain evidence="9 10">DSM 26656</strain>
    </source>
</reference>
<evidence type="ECO:0000256" key="2">
    <source>
        <dbReference type="ARBA" id="ARBA00022448"/>
    </source>
</evidence>
<keyword evidence="4 7" id="KW-0812">Transmembrane</keyword>
<dbReference type="InterPro" id="IPR000515">
    <property type="entry name" value="MetI-like"/>
</dbReference>
<evidence type="ECO:0000256" key="6">
    <source>
        <dbReference type="ARBA" id="ARBA00023136"/>
    </source>
</evidence>
<dbReference type="CDD" id="cd06261">
    <property type="entry name" value="TM_PBP2"/>
    <property type="match status" value="1"/>
</dbReference>
<evidence type="ECO:0000259" key="8">
    <source>
        <dbReference type="PROSITE" id="PS50928"/>
    </source>
</evidence>
<dbReference type="InterPro" id="IPR035906">
    <property type="entry name" value="MetI-like_sf"/>
</dbReference>
<feature type="domain" description="ABC transmembrane type-1" evidence="8">
    <location>
        <begin position="73"/>
        <end position="262"/>
    </location>
</feature>
<name>A0A1H6C9V3_9HYPH</name>
<dbReference type="PROSITE" id="PS50928">
    <property type="entry name" value="ABC_TM1"/>
    <property type="match status" value="1"/>
</dbReference>
<evidence type="ECO:0000256" key="5">
    <source>
        <dbReference type="ARBA" id="ARBA00022989"/>
    </source>
</evidence>
<dbReference type="AlphaFoldDB" id="A0A1H6C9V3"/>
<dbReference type="GO" id="GO:0055085">
    <property type="term" value="P:transmembrane transport"/>
    <property type="evidence" value="ECO:0007669"/>
    <property type="project" value="InterPro"/>
</dbReference>
<dbReference type="PANTHER" id="PTHR32243:SF18">
    <property type="entry name" value="INNER MEMBRANE ABC TRANSPORTER PERMEASE PROTEIN YCJP"/>
    <property type="match status" value="1"/>
</dbReference>
<comment type="subcellular location">
    <subcellularLocation>
        <location evidence="1 7">Cell membrane</location>
        <topology evidence="1 7">Multi-pass membrane protein</topology>
    </subcellularLocation>
</comment>
<keyword evidence="10" id="KW-1185">Reference proteome</keyword>
<dbReference type="GO" id="GO:0005886">
    <property type="term" value="C:plasma membrane"/>
    <property type="evidence" value="ECO:0007669"/>
    <property type="project" value="UniProtKB-SubCell"/>
</dbReference>
<keyword evidence="2 7" id="KW-0813">Transport</keyword>
<feature type="transmembrane region" description="Helical" evidence="7">
    <location>
        <begin position="12"/>
        <end position="30"/>
    </location>
</feature>
<sequence length="277" mass="30320">MKGVDPGQTSMGRMVALTALWTVIALVYLFPYTWMVLTAFRQPVDTLAMRFVFRPTLDGFRTIFVDSNFQLYLQNSLLTAIPTTLVVLLLAAPAAYSLAHLNKRSRLFLGSVLVARMVPGIAILIPLYLAASRAGLLDRRLTLIVVYCAFNLPFAVWLLRGFFREIPNELREAAIVDGCSEFQVFWKIMVPLVGGGLVATSVFVFIGAWNEFLFALALTQSNAATAPLAVIGFRNEYGVQWGAIGAAAVMISTPVVAFAVVMQKYLVRGLTMGAVKG</sequence>
<dbReference type="Gene3D" id="1.10.3720.10">
    <property type="entry name" value="MetI-like"/>
    <property type="match status" value="1"/>
</dbReference>
<gene>
    <name evidence="9" type="ORF">SAMN04488115_109177</name>
</gene>
<feature type="transmembrane region" description="Helical" evidence="7">
    <location>
        <begin position="77"/>
        <end position="96"/>
    </location>
</feature>
<dbReference type="Proteomes" id="UP000236743">
    <property type="component" value="Unassembled WGS sequence"/>
</dbReference>
<dbReference type="InterPro" id="IPR050901">
    <property type="entry name" value="BP-dep_ABC_trans_perm"/>
</dbReference>
<dbReference type="RefSeq" id="WP_244595700.1">
    <property type="nucleotide sequence ID" value="NZ_FNUY01000009.1"/>
</dbReference>
<dbReference type="PANTHER" id="PTHR32243">
    <property type="entry name" value="MALTOSE TRANSPORT SYSTEM PERMEASE-RELATED"/>
    <property type="match status" value="1"/>
</dbReference>
<dbReference type="EMBL" id="FNUY01000009">
    <property type="protein sequence ID" value="SEG69741.1"/>
    <property type="molecule type" value="Genomic_DNA"/>
</dbReference>
<accession>A0A1H6C9V3</accession>